<proteinExistence type="predicted"/>
<reference evidence="2 3" key="1">
    <citation type="submission" date="2024-11" db="EMBL/GenBank/DDBJ databases">
        <title>Adaptive evolution of stress response genes in parasites aligns with host niche diversity.</title>
        <authorList>
            <person name="Hahn C."/>
            <person name="Resl P."/>
        </authorList>
    </citation>
    <scope>NUCLEOTIDE SEQUENCE [LARGE SCALE GENOMIC DNA]</scope>
    <source>
        <strain evidence="2">EGGRZ-B1_66</strain>
        <tissue evidence="2">Body</tissue>
    </source>
</reference>
<protein>
    <submittedName>
        <fullName evidence="2">Uncharacterized protein</fullName>
    </submittedName>
</protein>
<feature type="region of interest" description="Disordered" evidence="1">
    <location>
        <begin position="1"/>
        <end position="24"/>
    </location>
</feature>
<dbReference type="AlphaFoldDB" id="A0ABD2QJV9"/>
<evidence type="ECO:0000313" key="2">
    <source>
        <dbReference type="EMBL" id="KAL3319462.1"/>
    </source>
</evidence>
<keyword evidence="3" id="KW-1185">Reference proteome</keyword>
<dbReference type="EMBL" id="JBJKFK010000134">
    <property type="protein sequence ID" value="KAL3319462.1"/>
    <property type="molecule type" value="Genomic_DNA"/>
</dbReference>
<accession>A0ABD2QJV9</accession>
<evidence type="ECO:0000256" key="1">
    <source>
        <dbReference type="SAM" id="MobiDB-lite"/>
    </source>
</evidence>
<organism evidence="2 3">
    <name type="scientific">Cichlidogyrus casuarinus</name>
    <dbReference type="NCBI Taxonomy" id="1844966"/>
    <lineage>
        <taxon>Eukaryota</taxon>
        <taxon>Metazoa</taxon>
        <taxon>Spiralia</taxon>
        <taxon>Lophotrochozoa</taxon>
        <taxon>Platyhelminthes</taxon>
        <taxon>Monogenea</taxon>
        <taxon>Monopisthocotylea</taxon>
        <taxon>Dactylogyridea</taxon>
        <taxon>Ancyrocephalidae</taxon>
        <taxon>Cichlidogyrus</taxon>
    </lineage>
</organism>
<dbReference type="Proteomes" id="UP001626550">
    <property type="component" value="Unassembled WGS sequence"/>
</dbReference>
<sequence>MNFIRNEPQSKPSEKNLCEPRSIKGHINEEKRAEAVEVLASQREHRSMIQKMSRDGGDWIAKPILEQEKQDLGNKCKL</sequence>
<evidence type="ECO:0000313" key="3">
    <source>
        <dbReference type="Proteomes" id="UP001626550"/>
    </source>
</evidence>
<name>A0ABD2QJV9_9PLAT</name>
<feature type="compositionally biased region" description="Basic and acidic residues" evidence="1">
    <location>
        <begin position="12"/>
        <end position="24"/>
    </location>
</feature>
<comment type="caution">
    <text evidence="2">The sequence shown here is derived from an EMBL/GenBank/DDBJ whole genome shotgun (WGS) entry which is preliminary data.</text>
</comment>
<gene>
    <name evidence="2" type="ORF">Ciccas_001872</name>
</gene>